<feature type="domain" description="Reverse transcriptase/retrotransposon-derived protein RNase H-like" evidence="3">
    <location>
        <begin position="128"/>
        <end position="174"/>
    </location>
</feature>
<feature type="domain" description="Reverse transcriptase" evidence="2">
    <location>
        <begin position="5"/>
        <end position="81"/>
    </location>
</feature>
<dbReference type="InterPro" id="IPR050951">
    <property type="entry name" value="Retrovirus_Pol_polyprotein"/>
</dbReference>
<dbReference type="GeneID" id="121215402"/>
<proteinExistence type="predicted"/>
<accession>A0ABM2ZT34</accession>
<evidence type="ECO:0000256" key="1">
    <source>
        <dbReference type="ARBA" id="ARBA00023268"/>
    </source>
</evidence>
<keyword evidence="5" id="KW-1185">Reference proteome</keyword>
<evidence type="ECO:0008006" key="7">
    <source>
        <dbReference type="Google" id="ProtNLM"/>
    </source>
</evidence>
<dbReference type="Pfam" id="PF17919">
    <property type="entry name" value="RT_RNaseH_2"/>
    <property type="match status" value="1"/>
</dbReference>
<evidence type="ECO:0000313" key="5">
    <source>
        <dbReference type="Proteomes" id="UP000818029"/>
    </source>
</evidence>
<keyword evidence="1" id="KW-0511">Multifunctional enzyme</keyword>
<dbReference type="InterPro" id="IPR043128">
    <property type="entry name" value="Rev_trsase/Diguanyl_cyclase"/>
</dbReference>
<organism evidence="5 6">
    <name type="scientific">Gossypium hirsutum</name>
    <name type="common">Upland cotton</name>
    <name type="synonym">Gossypium mexicanum</name>
    <dbReference type="NCBI Taxonomy" id="3635"/>
    <lineage>
        <taxon>Eukaryota</taxon>
        <taxon>Viridiplantae</taxon>
        <taxon>Streptophyta</taxon>
        <taxon>Embryophyta</taxon>
        <taxon>Tracheophyta</taxon>
        <taxon>Spermatophyta</taxon>
        <taxon>Magnoliopsida</taxon>
        <taxon>eudicotyledons</taxon>
        <taxon>Gunneridae</taxon>
        <taxon>Pentapetalae</taxon>
        <taxon>rosids</taxon>
        <taxon>malvids</taxon>
        <taxon>Malvales</taxon>
        <taxon>Malvaceae</taxon>
        <taxon>Malvoideae</taxon>
        <taxon>Gossypium</taxon>
    </lineage>
</organism>
<evidence type="ECO:0000259" key="3">
    <source>
        <dbReference type="Pfam" id="PF17919"/>
    </source>
</evidence>
<name>A0ABM2ZT34_GOSHI</name>
<dbReference type="Proteomes" id="UP000818029">
    <property type="component" value="Chromosome D03"/>
</dbReference>
<dbReference type="SUPFAM" id="SSF53098">
    <property type="entry name" value="Ribonuclease H-like"/>
    <property type="match status" value="1"/>
</dbReference>
<feature type="domain" description="Integrase zinc-binding" evidence="4">
    <location>
        <begin position="245"/>
        <end position="302"/>
    </location>
</feature>
<evidence type="ECO:0000259" key="2">
    <source>
        <dbReference type="Pfam" id="PF00078"/>
    </source>
</evidence>
<dbReference type="SUPFAM" id="SSF56672">
    <property type="entry name" value="DNA/RNA polymerases"/>
    <property type="match status" value="1"/>
</dbReference>
<dbReference type="Pfam" id="PF17921">
    <property type="entry name" value="Integrase_H2C2"/>
    <property type="match status" value="1"/>
</dbReference>
<dbReference type="Pfam" id="PF00078">
    <property type="entry name" value="RVT_1"/>
    <property type="match status" value="1"/>
</dbReference>
<dbReference type="Gene3D" id="3.10.10.10">
    <property type="entry name" value="HIV Type 1 Reverse Transcriptase, subunit A, domain 1"/>
    <property type="match status" value="1"/>
</dbReference>
<dbReference type="Gene3D" id="3.30.420.10">
    <property type="entry name" value="Ribonuclease H-like superfamily/Ribonuclease H"/>
    <property type="match status" value="1"/>
</dbReference>
<dbReference type="InterPro" id="IPR000477">
    <property type="entry name" value="RT_dom"/>
</dbReference>
<dbReference type="InterPro" id="IPR041577">
    <property type="entry name" value="RT_RNaseH_2"/>
</dbReference>
<dbReference type="PANTHER" id="PTHR37984:SF5">
    <property type="entry name" value="PROTEIN NYNRIN-LIKE"/>
    <property type="match status" value="1"/>
</dbReference>
<reference evidence="5" key="1">
    <citation type="journal article" date="2020" name="Nat. Genet.">
        <title>Genomic diversifications of five Gossypium allopolyploid species and their impact on cotton improvement.</title>
        <authorList>
            <person name="Chen Z.J."/>
            <person name="Sreedasyam A."/>
            <person name="Ando A."/>
            <person name="Song Q."/>
            <person name="De Santiago L.M."/>
            <person name="Hulse-Kemp A.M."/>
            <person name="Ding M."/>
            <person name="Ye W."/>
            <person name="Kirkbride R.C."/>
            <person name="Jenkins J."/>
            <person name="Plott C."/>
            <person name="Lovell J."/>
            <person name="Lin Y.M."/>
            <person name="Vaughn R."/>
            <person name="Liu B."/>
            <person name="Simpson S."/>
            <person name="Scheffler B.E."/>
            <person name="Wen L."/>
            <person name="Saski C.A."/>
            <person name="Grover C.E."/>
            <person name="Hu G."/>
            <person name="Conover J.L."/>
            <person name="Carlson J.W."/>
            <person name="Shu S."/>
            <person name="Boston L.B."/>
            <person name="Williams M."/>
            <person name="Peterson D.G."/>
            <person name="McGee K."/>
            <person name="Jones D.C."/>
            <person name="Wendel J.F."/>
            <person name="Stelly D.M."/>
            <person name="Grimwood J."/>
            <person name="Schmutz J."/>
        </authorList>
    </citation>
    <scope>NUCLEOTIDE SEQUENCE [LARGE SCALE GENOMIC DNA]</scope>
    <source>
        <strain evidence="5">cv. TM-1</strain>
    </source>
</reference>
<dbReference type="PANTHER" id="PTHR37984">
    <property type="entry name" value="PROTEIN CBG26694"/>
    <property type="match status" value="1"/>
</dbReference>
<sequence>MVFRTRYGHFEFLVMQFELTNAPVAFIDMIKYVLHSYLDQFVMVFIDDILVYSQLEDEHDEHLRLILQVLRENQLYAKLSKYWKPPRIVFEVRNFLGLVGYYCCFVDKFSSIATQLAKLLQKNVIFEWTDARQKSFDKLKLVLTEAPVLTQQESGKEYVVFSDASYIGLGCVLILKYLLTQKELNLRQRHWIKLLKDYDCVIEYHLEKVNVAANALSGKSLVYLRTMFMKLLIFEDEGRMCVLMDEDLRRMIFSEAYSSPYVMHPGGNKMYQDLRVFYWWLGLKKDVADFIGRCLVCQRVKAKHQCLPGLKKDVANFLAELYVREIVKLHGAPISIISDRDPRFMLRFWKMLHEALGSKLHFSTTYHPKSDGQSKRSDIEDKAKLICERLKAASDRQNSYANLKCRDIKYQVGDKVFLKVSPWNKVLRFKRKGKLSSRFIRTYDVIKWIGLLLMRQGN</sequence>
<dbReference type="InterPro" id="IPR036397">
    <property type="entry name" value="RNaseH_sf"/>
</dbReference>
<dbReference type="RefSeq" id="XP_040945805.1">
    <property type="nucleotide sequence ID" value="XM_041089871.1"/>
</dbReference>
<dbReference type="CDD" id="cd01647">
    <property type="entry name" value="RT_LTR"/>
    <property type="match status" value="1"/>
</dbReference>
<evidence type="ECO:0000259" key="4">
    <source>
        <dbReference type="Pfam" id="PF17921"/>
    </source>
</evidence>
<protein>
    <recommendedName>
        <fullName evidence="7">DNA/RNA polymerases superfamily protein</fullName>
    </recommendedName>
</protein>
<dbReference type="InterPro" id="IPR043502">
    <property type="entry name" value="DNA/RNA_pol_sf"/>
</dbReference>
<reference evidence="6" key="2">
    <citation type="submission" date="2025-08" db="UniProtKB">
        <authorList>
            <consortium name="RefSeq"/>
        </authorList>
    </citation>
    <scope>IDENTIFICATION</scope>
</reference>
<dbReference type="Gene3D" id="3.30.70.270">
    <property type="match status" value="2"/>
</dbReference>
<gene>
    <name evidence="6" type="primary">LOC121215402</name>
</gene>
<evidence type="ECO:0000313" key="6">
    <source>
        <dbReference type="RefSeq" id="XP_040945805.1"/>
    </source>
</evidence>
<dbReference type="InterPro" id="IPR041588">
    <property type="entry name" value="Integrase_H2C2"/>
</dbReference>
<dbReference type="Gene3D" id="1.10.340.70">
    <property type="match status" value="1"/>
</dbReference>
<dbReference type="InterPro" id="IPR012337">
    <property type="entry name" value="RNaseH-like_sf"/>
</dbReference>